<dbReference type="PRINTS" id="PR00723">
    <property type="entry name" value="SUBTILISIN"/>
</dbReference>
<keyword evidence="5 12" id="KW-0812">Transmembrane</keyword>
<keyword evidence="9 12" id="KW-0472">Membrane</keyword>
<dbReference type="RefSeq" id="WP_375732914.1">
    <property type="nucleotide sequence ID" value="NZ_JBCGDC010000005.1"/>
</dbReference>
<dbReference type="InterPro" id="IPR000209">
    <property type="entry name" value="Peptidase_S8/S53_dom"/>
</dbReference>
<dbReference type="PANTHER" id="PTHR43806:SF11">
    <property type="entry name" value="CEREVISIN-RELATED"/>
    <property type="match status" value="1"/>
</dbReference>
<reference evidence="15 16" key="1">
    <citation type="submission" date="2024-04" db="EMBL/GenBank/DDBJ databases">
        <title>Polymorphospora sp. isolated from Baiyangdian Lake in Xiong'an New Area.</title>
        <authorList>
            <person name="Zhang X."/>
            <person name="Liu J."/>
        </authorList>
    </citation>
    <scope>NUCLEOTIDE SEQUENCE [LARGE SCALE GENOMIC DNA]</scope>
    <source>
        <strain evidence="15 16">2-325</strain>
    </source>
</reference>
<feature type="signal peptide" evidence="13">
    <location>
        <begin position="1"/>
        <end position="28"/>
    </location>
</feature>
<dbReference type="InterPro" id="IPR050131">
    <property type="entry name" value="Peptidase_S8_subtilisin-like"/>
</dbReference>
<evidence type="ECO:0000256" key="1">
    <source>
        <dbReference type="ARBA" id="ARBA00004162"/>
    </source>
</evidence>
<keyword evidence="7 10" id="KW-0720">Serine protease</keyword>
<dbReference type="GO" id="GO:0008233">
    <property type="term" value="F:peptidase activity"/>
    <property type="evidence" value="ECO:0007669"/>
    <property type="project" value="UniProtKB-KW"/>
</dbReference>
<dbReference type="InterPro" id="IPR015500">
    <property type="entry name" value="Peptidase_S8_subtilisin-rel"/>
</dbReference>
<evidence type="ECO:0000256" key="8">
    <source>
        <dbReference type="ARBA" id="ARBA00022989"/>
    </source>
</evidence>
<dbReference type="NCBIfam" id="TIGR03921">
    <property type="entry name" value="T7SS_mycosin"/>
    <property type="match status" value="1"/>
</dbReference>
<feature type="active site" description="Charge relay system" evidence="10">
    <location>
        <position position="61"/>
    </location>
</feature>
<evidence type="ECO:0000256" key="4">
    <source>
        <dbReference type="ARBA" id="ARBA00022670"/>
    </source>
</evidence>
<evidence type="ECO:0000313" key="15">
    <source>
        <dbReference type="EMBL" id="MFB6392062.1"/>
    </source>
</evidence>
<dbReference type="PROSITE" id="PS51892">
    <property type="entry name" value="SUBTILASE"/>
    <property type="match status" value="1"/>
</dbReference>
<evidence type="ECO:0000256" key="13">
    <source>
        <dbReference type="SAM" id="SignalP"/>
    </source>
</evidence>
<feature type="active site" description="Charge relay system" evidence="10">
    <location>
        <position position="250"/>
    </location>
</feature>
<sequence length="376" mass="38294">MKLKSLCPLGTLLSTAIFVLTSTTPALADPVRNSQWHLDFLRVSEAHEISRGQGITVAVIDTGVEPHPDLRKNLLRGFDLVEGGSGDGRQDRSSHGTGMAGLIAAHGQAERDGILGIAPQAKILPIRDETERIKGDADSIAGGIETAITEGAKVVNISSSSGPSPRLRSAIDRAMRADILIFASAGNFPEDSVVTFPAILEGVVAVGAVDRNGNHSPTSVTGSKVEIVAPGVDIVSTGLNGGYRKGTGTSGAAAIVSGAAALVRSKFPDLSAAEVVHRLTATAVDKGPPGRDEQYGYGVLDLVAALTADVPPLGTSPGPSASPSPSPSGSSAAGDGPDDRPSEGWRPGFFVLGAVAAAGLAAVALFVSRRRRRGAG</sequence>
<gene>
    <name evidence="15" type="primary">mycP</name>
    <name evidence="15" type="ORF">AAFH96_02935</name>
</gene>
<evidence type="ECO:0000256" key="2">
    <source>
        <dbReference type="ARBA" id="ARBA00011073"/>
    </source>
</evidence>
<evidence type="ECO:0000256" key="11">
    <source>
        <dbReference type="SAM" id="MobiDB-lite"/>
    </source>
</evidence>
<evidence type="ECO:0000256" key="3">
    <source>
        <dbReference type="ARBA" id="ARBA00022475"/>
    </source>
</evidence>
<evidence type="ECO:0000256" key="7">
    <source>
        <dbReference type="ARBA" id="ARBA00022825"/>
    </source>
</evidence>
<evidence type="ECO:0000259" key="14">
    <source>
        <dbReference type="Pfam" id="PF00082"/>
    </source>
</evidence>
<evidence type="ECO:0000256" key="5">
    <source>
        <dbReference type="ARBA" id="ARBA00022692"/>
    </source>
</evidence>
<dbReference type="InterPro" id="IPR036852">
    <property type="entry name" value="Peptidase_S8/S53_dom_sf"/>
</dbReference>
<evidence type="ECO:0000256" key="10">
    <source>
        <dbReference type="PROSITE-ProRule" id="PRU01240"/>
    </source>
</evidence>
<dbReference type="Pfam" id="PF00082">
    <property type="entry name" value="Peptidase_S8"/>
    <property type="match status" value="1"/>
</dbReference>
<organism evidence="15 16">
    <name type="scientific">Polymorphospora lycopeni</name>
    <dbReference type="NCBI Taxonomy" id="3140240"/>
    <lineage>
        <taxon>Bacteria</taxon>
        <taxon>Bacillati</taxon>
        <taxon>Actinomycetota</taxon>
        <taxon>Actinomycetes</taxon>
        <taxon>Micromonosporales</taxon>
        <taxon>Micromonosporaceae</taxon>
        <taxon>Polymorphospora</taxon>
    </lineage>
</organism>
<feature type="transmembrane region" description="Helical" evidence="12">
    <location>
        <begin position="348"/>
        <end position="367"/>
    </location>
</feature>
<dbReference type="GO" id="GO:0006508">
    <property type="term" value="P:proteolysis"/>
    <property type="evidence" value="ECO:0007669"/>
    <property type="project" value="UniProtKB-KW"/>
</dbReference>
<proteinExistence type="inferred from homology"/>
<evidence type="ECO:0000256" key="9">
    <source>
        <dbReference type="ARBA" id="ARBA00023136"/>
    </source>
</evidence>
<dbReference type="InterPro" id="IPR023827">
    <property type="entry name" value="Peptidase_S8_Asp-AS"/>
</dbReference>
<keyword evidence="3" id="KW-1003">Cell membrane</keyword>
<feature type="domain" description="Peptidase S8/S53" evidence="14">
    <location>
        <begin position="52"/>
        <end position="298"/>
    </location>
</feature>
<dbReference type="SUPFAM" id="SSF52743">
    <property type="entry name" value="Subtilisin-like"/>
    <property type="match status" value="1"/>
</dbReference>
<dbReference type="Gene3D" id="3.40.50.200">
    <property type="entry name" value="Peptidase S8/S53 domain"/>
    <property type="match status" value="1"/>
</dbReference>
<evidence type="ECO:0000256" key="12">
    <source>
        <dbReference type="SAM" id="Phobius"/>
    </source>
</evidence>
<name>A0ABV5CJB2_9ACTN</name>
<feature type="active site" description="Charge relay system" evidence="10">
    <location>
        <position position="95"/>
    </location>
</feature>
<keyword evidence="6 10" id="KW-0378">Hydrolase</keyword>
<evidence type="ECO:0000256" key="6">
    <source>
        <dbReference type="ARBA" id="ARBA00022801"/>
    </source>
</evidence>
<keyword evidence="13" id="KW-0732">Signal</keyword>
<comment type="caution">
    <text evidence="15">The sequence shown here is derived from an EMBL/GenBank/DDBJ whole genome shotgun (WGS) entry which is preliminary data.</text>
</comment>
<keyword evidence="4 10" id="KW-0645">Protease</keyword>
<comment type="similarity">
    <text evidence="2 10">Belongs to the peptidase S8 family.</text>
</comment>
<protein>
    <submittedName>
        <fullName evidence="15">Type VII secretion-associated serine protease mycosin</fullName>
    </submittedName>
</protein>
<accession>A0ABV5CJB2</accession>
<dbReference type="EMBL" id="JBCGDC010000005">
    <property type="protein sequence ID" value="MFB6392062.1"/>
    <property type="molecule type" value="Genomic_DNA"/>
</dbReference>
<dbReference type="Proteomes" id="UP001582793">
    <property type="component" value="Unassembled WGS sequence"/>
</dbReference>
<dbReference type="PANTHER" id="PTHR43806">
    <property type="entry name" value="PEPTIDASE S8"/>
    <property type="match status" value="1"/>
</dbReference>
<dbReference type="InterPro" id="IPR023834">
    <property type="entry name" value="T7SS_pept_S8A_mycosin"/>
</dbReference>
<dbReference type="PROSITE" id="PS00136">
    <property type="entry name" value="SUBTILASE_ASP"/>
    <property type="match status" value="1"/>
</dbReference>
<keyword evidence="8 12" id="KW-1133">Transmembrane helix</keyword>
<feature type="region of interest" description="Disordered" evidence="11">
    <location>
        <begin position="311"/>
        <end position="345"/>
    </location>
</feature>
<keyword evidence="16" id="KW-1185">Reference proteome</keyword>
<comment type="subcellular location">
    <subcellularLocation>
        <location evidence="1">Cell membrane</location>
        <topology evidence="1">Single-pass membrane protein</topology>
    </subcellularLocation>
</comment>
<evidence type="ECO:0000313" key="16">
    <source>
        <dbReference type="Proteomes" id="UP001582793"/>
    </source>
</evidence>
<feature type="chain" id="PRO_5046436991" evidence="13">
    <location>
        <begin position="29"/>
        <end position="376"/>
    </location>
</feature>